<dbReference type="EnsemblMetazoa" id="CJA09848.1">
    <property type="protein sequence ID" value="CJA09848.1"/>
    <property type="gene ID" value="WBGene00129052"/>
</dbReference>
<accession>A0A8R1HVF4</accession>
<name>A0A8R1HVF4_CAEJA</name>
<proteinExistence type="predicted"/>
<dbReference type="InterPro" id="IPR005312">
    <property type="entry name" value="DUF1759"/>
</dbReference>
<sequence>MPGRRSQGIDETNESLERELSVELLQKKYNNPKKIIQELTDKLQEDTAKNNSVEEQRKVVETIAITVKQLQDLGKNLDCRLTKSKVIEKFNDHIQKEVYKKKLDIPRN</sequence>
<evidence type="ECO:0000313" key="1">
    <source>
        <dbReference type="EnsemblMetazoa" id="CJA09848.1"/>
    </source>
</evidence>
<dbReference type="AlphaFoldDB" id="A0A8R1HVF4"/>
<protein>
    <submittedName>
        <fullName evidence="1">Uncharacterized protein</fullName>
    </submittedName>
</protein>
<reference evidence="2" key="1">
    <citation type="submission" date="2010-08" db="EMBL/GenBank/DDBJ databases">
        <authorList>
            <consortium name="Caenorhabditis japonica Sequencing Consortium"/>
            <person name="Wilson R.K."/>
        </authorList>
    </citation>
    <scope>NUCLEOTIDE SEQUENCE [LARGE SCALE GENOMIC DNA]</scope>
    <source>
        <strain evidence="2">DF5081</strain>
    </source>
</reference>
<organism evidence="1 2">
    <name type="scientific">Caenorhabditis japonica</name>
    <dbReference type="NCBI Taxonomy" id="281687"/>
    <lineage>
        <taxon>Eukaryota</taxon>
        <taxon>Metazoa</taxon>
        <taxon>Ecdysozoa</taxon>
        <taxon>Nematoda</taxon>
        <taxon>Chromadorea</taxon>
        <taxon>Rhabditida</taxon>
        <taxon>Rhabditina</taxon>
        <taxon>Rhabditomorpha</taxon>
        <taxon>Rhabditoidea</taxon>
        <taxon>Rhabditidae</taxon>
        <taxon>Peloderinae</taxon>
        <taxon>Caenorhabditis</taxon>
    </lineage>
</organism>
<keyword evidence="2" id="KW-1185">Reference proteome</keyword>
<dbReference type="Pfam" id="PF03564">
    <property type="entry name" value="DUF1759"/>
    <property type="match status" value="1"/>
</dbReference>
<evidence type="ECO:0000313" key="2">
    <source>
        <dbReference type="Proteomes" id="UP000005237"/>
    </source>
</evidence>
<reference evidence="1" key="2">
    <citation type="submission" date="2022-06" db="UniProtKB">
        <authorList>
            <consortium name="EnsemblMetazoa"/>
        </authorList>
    </citation>
    <scope>IDENTIFICATION</scope>
    <source>
        <strain evidence="1">DF5081</strain>
    </source>
</reference>
<dbReference type="Proteomes" id="UP000005237">
    <property type="component" value="Unassembled WGS sequence"/>
</dbReference>